<dbReference type="SUPFAM" id="SSF52540">
    <property type="entry name" value="P-loop containing nucleoside triphosphate hydrolases"/>
    <property type="match status" value="1"/>
</dbReference>
<feature type="transmembrane region" description="Helical" evidence="1">
    <location>
        <begin position="48"/>
        <end position="69"/>
    </location>
</feature>
<name>A0ABS2HKF8_9VIBR</name>
<evidence type="ECO:0000313" key="3">
    <source>
        <dbReference type="EMBL" id="MBM7037534.1"/>
    </source>
</evidence>
<keyword evidence="1" id="KW-0812">Transmembrane</keyword>
<organism evidence="3 4">
    <name type="scientific">Vibrio ulleungensis</name>
    <dbReference type="NCBI Taxonomy" id="2807619"/>
    <lineage>
        <taxon>Bacteria</taxon>
        <taxon>Pseudomonadati</taxon>
        <taxon>Pseudomonadota</taxon>
        <taxon>Gammaproteobacteria</taxon>
        <taxon>Vibrionales</taxon>
        <taxon>Vibrionaceae</taxon>
        <taxon>Vibrio</taxon>
    </lineage>
</organism>
<comment type="caution">
    <text evidence="3">The sequence shown here is derived from an EMBL/GenBank/DDBJ whole genome shotgun (WGS) entry which is preliminary data.</text>
</comment>
<keyword evidence="4" id="KW-1185">Reference proteome</keyword>
<dbReference type="Proteomes" id="UP000809621">
    <property type="component" value="Unassembled WGS sequence"/>
</dbReference>
<evidence type="ECO:0000313" key="4">
    <source>
        <dbReference type="Proteomes" id="UP000809621"/>
    </source>
</evidence>
<dbReference type="Gene3D" id="3.40.50.300">
    <property type="entry name" value="P-loop containing nucleotide triphosphate hydrolases"/>
    <property type="match status" value="1"/>
</dbReference>
<evidence type="ECO:0000256" key="1">
    <source>
        <dbReference type="SAM" id="Phobius"/>
    </source>
</evidence>
<dbReference type="RefSeq" id="WP_205159050.1">
    <property type="nucleotide sequence ID" value="NZ_JAFEUM010000005.1"/>
</dbReference>
<dbReference type="PANTHER" id="PTHR42714:SF2">
    <property type="entry name" value="TRNA MODIFICATION GTPASE GTPBP3, MITOCHONDRIAL"/>
    <property type="match status" value="1"/>
</dbReference>
<gene>
    <name evidence="3" type="ORF">JQC93_14055</name>
</gene>
<dbReference type="InterPro" id="IPR006073">
    <property type="entry name" value="GTP-bd"/>
</dbReference>
<keyword evidence="1" id="KW-1133">Transmembrane helix</keyword>
<dbReference type="PANTHER" id="PTHR42714">
    <property type="entry name" value="TRNA MODIFICATION GTPASE GTPBP3"/>
    <property type="match status" value="1"/>
</dbReference>
<dbReference type="InterPro" id="IPR027417">
    <property type="entry name" value="P-loop_NTPase"/>
</dbReference>
<dbReference type="EMBL" id="JAFEUM010000005">
    <property type="protein sequence ID" value="MBM7037534.1"/>
    <property type="molecule type" value="Genomic_DNA"/>
</dbReference>
<keyword evidence="1" id="KW-0472">Membrane</keyword>
<accession>A0ABS2HKF8</accession>
<evidence type="ECO:0000259" key="2">
    <source>
        <dbReference type="Pfam" id="PF01926"/>
    </source>
</evidence>
<feature type="domain" description="G" evidence="2">
    <location>
        <begin position="284"/>
        <end position="392"/>
    </location>
</feature>
<reference evidence="3 4" key="1">
    <citation type="submission" date="2021-02" db="EMBL/GenBank/DDBJ databases">
        <authorList>
            <person name="Park J.-S."/>
        </authorList>
    </citation>
    <scope>NUCLEOTIDE SEQUENCE [LARGE SCALE GENOMIC DNA]</scope>
    <source>
        <strain evidence="3 4">188UL20-2</strain>
    </source>
</reference>
<sequence length="525" mass="58408">MKKITNLYRFLAAISGGRIGIMLISLLFPVLITMGYGIVLAFQHGYLLQLSLITTISTLVVALPLFWIAKKEHNESPADEDDIAFNPDWSENEQRIWQHAQSTVEKQLNRELAWSEMDTASINVLEAVATEFEKSTLDFSIPEGLKLFEEISRRYRLTVNEHIPAIELMKISYIRAGYDAYDKYGELGKNLVTAAIWANHAKNLYFNPAKVLSDLGKQQATSSMTRGLADEMQLKAKKLLLDEVAAVAIDLYSGRFSLDDDDITDSTIAKEDERYQPAEPEPIRVVLVGQTSSGKSSLINAMQKELVAEVDPLPSTDMHAVYQAVLDDVTVKIVDQKGLDGDAKTAKQSLKQVTHADIVLWVLKANQPARALDSQLLEMINHFYSLPENISRKKPRIIAIVNQVDRLSPQAEWSPPYDLSNPTSAKAKVIAAAVKHNHELLNADVSAPLCIAPDRVNMGVLELKQLLQQELQHAIHVQHNRQRMEAIKRGTALKTQLSRAGKLGGKAVKKGAPKVAKMAVKQILK</sequence>
<dbReference type="Pfam" id="PF01926">
    <property type="entry name" value="MMR_HSR1"/>
    <property type="match status" value="1"/>
</dbReference>
<proteinExistence type="predicted"/>
<feature type="transmembrane region" description="Helical" evidence="1">
    <location>
        <begin position="21"/>
        <end position="42"/>
    </location>
</feature>
<protein>
    <submittedName>
        <fullName evidence="3">50S ribosome-binding GTPase</fullName>
    </submittedName>
</protein>